<feature type="transmembrane region" description="Helical" evidence="9">
    <location>
        <begin position="69"/>
        <end position="93"/>
    </location>
</feature>
<dbReference type="VEuPathDB" id="FungiDB:CJI96_0003651"/>
<feature type="transmembrane region" description="Helical" evidence="9">
    <location>
        <begin position="424"/>
        <end position="441"/>
    </location>
</feature>
<dbReference type="VEuPathDB" id="FungiDB:CJJ07_002923"/>
<evidence type="ECO:0000256" key="9">
    <source>
        <dbReference type="SAM" id="Phobius"/>
    </source>
</evidence>
<feature type="transmembrane region" description="Helical" evidence="9">
    <location>
        <begin position="596"/>
        <end position="615"/>
    </location>
</feature>
<feature type="transmembrane region" description="Helical" evidence="9">
    <location>
        <begin position="134"/>
        <end position="154"/>
    </location>
</feature>
<dbReference type="VEuPathDB" id="FungiDB:QG37_06478"/>
<organism evidence="10 11">
    <name type="scientific">Candidozyma auris</name>
    <name type="common">Yeast</name>
    <name type="synonym">Candida auris</name>
    <dbReference type="NCBI Taxonomy" id="498019"/>
    <lineage>
        <taxon>Eukaryota</taxon>
        <taxon>Fungi</taxon>
        <taxon>Dikarya</taxon>
        <taxon>Ascomycota</taxon>
        <taxon>Saccharomycotina</taxon>
        <taxon>Pichiomycetes</taxon>
        <taxon>Metschnikowiaceae</taxon>
        <taxon>Candidozyma</taxon>
    </lineage>
</organism>
<feature type="transmembrane region" description="Helical" evidence="9">
    <location>
        <begin position="307"/>
        <end position="333"/>
    </location>
</feature>
<protein>
    <recommendedName>
        <fullName evidence="12">Major facilitator superfamily (MFS) profile domain-containing protein</fullName>
    </recommendedName>
</protein>
<dbReference type="Proteomes" id="UP000037122">
    <property type="component" value="Unassembled WGS sequence"/>
</dbReference>
<feature type="transmembrane region" description="Helical" evidence="9">
    <location>
        <begin position="513"/>
        <end position="531"/>
    </location>
</feature>
<reference evidence="11" key="1">
    <citation type="journal article" date="2015" name="BMC Genomics">
        <title>Draft genome of a commonly misdiagnosed multidrug resistant pathogen Candida auris.</title>
        <authorList>
            <person name="Chatterjee S."/>
            <person name="Alampalli S.V."/>
            <person name="Nageshan R.K."/>
            <person name="Chettiar S.T."/>
            <person name="Joshi S."/>
            <person name="Tatu U.S."/>
        </authorList>
    </citation>
    <scope>NUCLEOTIDE SEQUENCE [LARGE SCALE GENOMIC DNA]</scope>
    <source>
        <strain evidence="11">6684</strain>
    </source>
</reference>
<evidence type="ECO:0000313" key="11">
    <source>
        <dbReference type="Proteomes" id="UP000037122"/>
    </source>
</evidence>
<dbReference type="GO" id="GO:0005768">
    <property type="term" value="C:endosome"/>
    <property type="evidence" value="ECO:0007669"/>
    <property type="project" value="TreeGrafter"/>
</dbReference>
<feature type="transmembrane region" description="Helical" evidence="9">
    <location>
        <begin position="105"/>
        <end position="127"/>
    </location>
</feature>
<keyword evidence="4 9" id="KW-0812">Transmembrane</keyword>
<feature type="transmembrane region" description="Helical" evidence="9">
    <location>
        <begin position="345"/>
        <end position="362"/>
    </location>
</feature>
<gene>
    <name evidence="10" type="ORF">QG37_06478</name>
</gene>
<dbReference type="Pfam" id="PF07690">
    <property type="entry name" value="MFS_1"/>
    <property type="match status" value="1"/>
</dbReference>
<sequence length="673" mass="75040">MAVDNLEKNQTASSRESLEKNQTTSDNLNDTANDSDSVSEVASTMAVKSFGVRQTEMEIEQVQGILFKVIFYFTVFICFYIKNVAATVMNVFVSYATNSYKQHSLMSTVGVIRGVAATASLPFFARLADTYGRLLLLVISILFEIVGVIIQSQATDVQKYAAGVAIQSFGHGGTMITLQVQLSDASSLRYRMLALGLVNAQTIINTWSTGDIVNIMQGKYSWNFSVGMWAFIIPLAYSPFILFYAYLMWRASQTEAWRHLKQDRRDYFLSKVPLAAKYYTGEPTGEKWYVELPKLFALKVAYHVKLIFWYVDFIGCLLLAVILGLILVPLTLAGGVSSKWQLGKIIGPLVLGVVLIPVWVLWETKLTSRPMAPFKVMKNRGIWAALFLSIINNLARAIVNDYAYPVLLVGMNATPTVATRTPKLTSFVAALTIGFVGLAVSRVRRSKGFILFGCVAMFVSMGLFVHFRGTNDGMRAKYYRDGIAIAMCISGFSQAFLERLVMVSAQSCTNHEYMAIVSACFSAFYRVGWTIGDSISGAIWTQRMYHEIEKQMTQLGVDPALAKQAYRAPYDFIKKHKWGTPARRAVSLGYAQVQKYLSITALCLTVPVVIFALLLRDHRLGDKQNLDDETFDDAEMGKSLADKTKTTVSFTNDKDYILIFLKKLIGRGGKTQN</sequence>
<dbReference type="EMBL" id="LGST01000043">
    <property type="protein sequence ID" value="KND97259.1"/>
    <property type="molecule type" value="Genomic_DNA"/>
</dbReference>
<feature type="transmembrane region" description="Helical" evidence="9">
    <location>
        <begin position="482"/>
        <end position="501"/>
    </location>
</feature>
<proteinExistence type="inferred from homology"/>
<feature type="transmembrane region" description="Helical" evidence="9">
    <location>
        <begin position="382"/>
        <end position="404"/>
    </location>
</feature>
<dbReference type="GO" id="GO:0005774">
    <property type="term" value="C:vacuolar membrane"/>
    <property type="evidence" value="ECO:0007669"/>
    <property type="project" value="TreeGrafter"/>
</dbReference>
<dbReference type="PANTHER" id="PTHR23501">
    <property type="entry name" value="MAJOR FACILITATOR SUPERFAMILY"/>
    <property type="match status" value="1"/>
</dbReference>
<evidence type="ECO:0000256" key="3">
    <source>
        <dbReference type="ARBA" id="ARBA00022448"/>
    </source>
</evidence>
<evidence type="ECO:0000256" key="5">
    <source>
        <dbReference type="ARBA" id="ARBA00022989"/>
    </source>
</evidence>
<comment type="subcellular location">
    <subcellularLocation>
        <location evidence="1">Endomembrane system</location>
        <topology evidence="1">Multi-pass membrane protein</topology>
    </subcellularLocation>
</comment>
<feature type="transmembrane region" description="Helical" evidence="9">
    <location>
        <begin position="228"/>
        <end position="249"/>
    </location>
</feature>
<evidence type="ECO:0000256" key="8">
    <source>
        <dbReference type="SAM" id="MobiDB-lite"/>
    </source>
</evidence>
<dbReference type="InterPro" id="IPR011701">
    <property type="entry name" value="MFS"/>
</dbReference>
<dbReference type="GO" id="GO:0005886">
    <property type="term" value="C:plasma membrane"/>
    <property type="evidence" value="ECO:0007669"/>
    <property type="project" value="TreeGrafter"/>
</dbReference>
<keyword evidence="6" id="KW-0406">Ion transport</keyword>
<dbReference type="PANTHER" id="PTHR23501:SF92">
    <property type="entry name" value="GLUTATHIONE EXCHANGER 1-RELATED"/>
    <property type="match status" value="1"/>
</dbReference>
<evidence type="ECO:0000256" key="7">
    <source>
        <dbReference type="ARBA" id="ARBA00023136"/>
    </source>
</evidence>
<evidence type="ECO:0008006" key="12">
    <source>
        <dbReference type="Google" id="ProtNLM"/>
    </source>
</evidence>
<name>A0A0L0NTC5_CANAR</name>
<evidence type="ECO:0000256" key="4">
    <source>
        <dbReference type="ARBA" id="ARBA00022692"/>
    </source>
</evidence>
<evidence type="ECO:0000313" key="10">
    <source>
        <dbReference type="EMBL" id="KND97259.1"/>
    </source>
</evidence>
<keyword evidence="3" id="KW-0813">Transport</keyword>
<comment type="caution">
    <text evidence="10">The sequence shown here is derived from an EMBL/GenBank/DDBJ whole genome shotgun (WGS) entry which is preliminary data.</text>
</comment>
<dbReference type="AlphaFoldDB" id="A0A0L0NTC5"/>
<accession>A0A0L0NTC5</accession>
<feature type="region of interest" description="Disordered" evidence="8">
    <location>
        <begin position="1"/>
        <end position="37"/>
    </location>
</feature>
<dbReference type="SUPFAM" id="SSF103473">
    <property type="entry name" value="MFS general substrate transporter"/>
    <property type="match status" value="1"/>
</dbReference>
<keyword evidence="7 9" id="KW-0472">Membrane</keyword>
<dbReference type="VEuPathDB" id="FungiDB:B9J08_001487"/>
<feature type="transmembrane region" description="Helical" evidence="9">
    <location>
        <begin position="448"/>
        <end position="467"/>
    </location>
</feature>
<dbReference type="Gene3D" id="1.20.1250.20">
    <property type="entry name" value="MFS general substrate transporter like domains"/>
    <property type="match status" value="1"/>
</dbReference>
<dbReference type="VEuPathDB" id="FungiDB:CJJ09_000080"/>
<dbReference type="VEuPathDB" id="FungiDB:CJI97_001117"/>
<evidence type="ECO:0000256" key="2">
    <source>
        <dbReference type="ARBA" id="ARBA00008335"/>
    </source>
</evidence>
<evidence type="ECO:0000256" key="6">
    <source>
        <dbReference type="ARBA" id="ARBA00023065"/>
    </source>
</evidence>
<keyword evidence="5 9" id="KW-1133">Transmembrane helix</keyword>
<evidence type="ECO:0000256" key="1">
    <source>
        <dbReference type="ARBA" id="ARBA00004127"/>
    </source>
</evidence>
<comment type="similarity">
    <text evidence="2">Belongs to the major facilitator superfamily.</text>
</comment>
<dbReference type="GO" id="GO:0015343">
    <property type="term" value="F:siderophore-iron transmembrane transporter activity"/>
    <property type="evidence" value="ECO:0007669"/>
    <property type="project" value="TreeGrafter"/>
</dbReference>
<dbReference type="InterPro" id="IPR036259">
    <property type="entry name" value="MFS_trans_sf"/>
</dbReference>
<feature type="compositionally biased region" description="Polar residues" evidence="8">
    <location>
        <begin position="8"/>
        <end position="37"/>
    </location>
</feature>